<comment type="caution">
    <text evidence="3">The sequence shown here is derived from an EMBL/GenBank/DDBJ whole genome shotgun (WGS) entry which is preliminary data.</text>
</comment>
<evidence type="ECO:0000256" key="1">
    <source>
        <dbReference type="SAM" id="Phobius"/>
    </source>
</evidence>
<dbReference type="Pfam" id="PF04892">
    <property type="entry name" value="VanZ"/>
    <property type="match status" value="1"/>
</dbReference>
<dbReference type="InterPro" id="IPR006976">
    <property type="entry name" value="VanZ-like"/>
</dbReference>
<organism evidence="3 4">
    <name type="scientific">Cytobacillus purgationiresistens</name>
    <dbReference type="NCBI Taxonomy" id="863449"/>
    <lineage>
        <taxon>Bacteria</taxon>
        <taxon>Bacillati</taxon>
        <taxon>Bacillota</taxon>
        <taxon>Bacilli</taxon>
        <taxon>Bacillales</taxon>
        <taxon>Bacillaceae</taxon>
        <taxon>Cytobacillus</taxon>
    </lineage>
</organism>
<feature type="transmembrane region" description="Helical" evidence="1">
    <location>
        <begin position="123"/>
        <end position="140"/>
    </location>
</feature>
<dbReference type="Proteomes" id="UP001238088">
    <property type="component" value="Unassembled WGS sequence"/>
</dbReference>
<name>A0ABU0AD26_9BACI</name>
<evidence type="ECO:0000259" key="2">
    <source>
        <dbReference type="Pfam" id="PF04892"/>
    </source>
</evidence>
<feature type="domain" description="VanZ-like" evidence="2">
    <location>
        <begin position="7"/>
        <end position="140"/>
    </location>
</feature>
<feature type="transmembrane region" description="Helical" evidence="1">
    <location>
        <begin position="93"/>
        <end position="111"/>
    </location>
</feature>
<accession>A0ABU0AD26</accession>
<keyword evidence="1" id="KW-0472">Membrane</keyword>
<dbReference type="InterPro" id="IPR016747">
    <property type="entry name" value="Phosphotransbutyrylase"/>
</dbReference>
<dbReference type="RefSeq" id="WP_307472512.1">
    <property type="nucleotide sequence ID" value="NZ_JAUSUB010000003.1"/>
</dbReference>
<evidence type="ECO:0000313" key="4">
    <source>
        <dbReference type="Proteomes" id="UP001238088"/>
    </source>
</evidence>
<evidence type="ECO:0000313" key="3">
    <source>
        <dbReference type="EMBL" id="MDQ0269161.1"/>
    </source>
</evidence>
<protein>
    <submittedName>
        <fullName evidence="3">VanZ family protein</fullName>
    </submittedName>
</protein>
<feature type="transmembrane region" description="Helical" evidence="1">
    <location>
        <begin position="64"/>
        <end position="81"/>
    </location>
</feature>
<dbReference type="PIRSF" id="PIRSF019083">
    <property type="entry name" value="UCP019083_VanZ"/>
    <property type="match status" value="1"/>
</dbReference>
<dbReference type="NCBIfam" id="NF037970">
    <property type="entry name" value="vanZ_1"/>
    <property type="match status" value="1"/>
</dbReference>
<proteinExistence type="predicted"/>
<reference evidence="3 4" key="1">
    <citation type="submission" date="2023-07" db="EMBL/GenBank/DDBJ databases">
        <title>Genomic Encyclopedia of Type Strains, Phase IV (KMG-IV): sequencing the most valuable type-strain genomes for metagenomic binning, comparative biology and taxonomic classification.</title>
        <authorList>
            <person name="Goeker M."/>
        </authorList>
    </citation>
    <scope>NUCLEOTIDE SEQUENCE [LARGE SCALE GENOMIC DNA]</scope>
    <source>
        <strain evidence="3 4">DSM 23494</strain>
    </source>
</reference>
<keyword evidence="1" id="KW-0812">Transmembrane</keyword>
<gene>
    <name evidence="3" type="ORF">J2S17_001031</name>
</gene>
<sequence length="147" mass="16595">MKKFLLWLPVVMWMALIFYLSHQPGTASSELSSGLTDMVVGIAENIIPGADINLDFLEHFIRKNAHFFAYFLLGIFVLNALRKKSGIKVSHAGWALFICTLYAASDEFHQYFIPGRSAEVRDVLLDSSGALTGILLFLLFKRRIRGR</sequence>
<dbReference type="EMBL" id="JAUSUB010000003">
    <property type="protein sequence ID" value="MDQ0269161.1"/>
    <property type="molecule type" value="Genomic_DNA"/>
</dbReference>
<keyword evidence="4" id="KW-1185">Reference proteome</keyword>
<keyword evidence="1" id="KW-1133">Transmembrane helix</keyword>